<reference evidence="5 6" key="1">
    <citation type="submission" date="2020-05" db="EMBL/GenBank/DDBJ databases">
        <title>Genome sequence of Isoptericola sp. JC619 isolated from Chilika lagoon, India.</title>
        <authorList>
            <person name="Kumar D."/>
            <person name="Appam K."/>
            <person name="Gandham S."/>
            <person name="Uppada J."/>
            <person name="Sasikala C."/>
            <person name="Venkata Ramana C."/>
        </authorList>
    </citation>
    <scope>NUCLEOTIDE SEQUENCE [LARGE SCALE GENOMIC DNA]</scope>
    <source>
        <strain evidence="5 6">JC619</strain>
    </source>
</reference>
<dbReference type="PROSITE" id="PS50194">
    <property type="entry name" value="FILAMIN_REPEAT"/>
    <property type="match status" value="1"/>
</dbReference>
<proteinExistence type="predicted"/>
<feature type="domain" description="LamG-like jellyroll fold" evidence="4">
    <location>
        <begin position="605"/>
        <end position="763"/>
    </location>
</feature>
<dbReference type="SUPFAM" id="SSF49899">
    <property type="entry name" value="Concanavalin A-like lectins/glucanases"/>
    <property type="match status" value="1"/>
</dbReference>
<feature type="compositionally biased region" description="Polar residues" evidence="3">
    <location>
        <begin position="51"/>
        <end position="69"/>
    </location>
</feature>
<keyword evidence="2" id="KW-1015">Disulfide bond</keyword>
<evidence type="ECO:0000256" key="3">
    <source>
        <dbReference type="SAM" id="MobiDB-lite"/>
    </source>
</evidence>
<dbReference type="RefSeq" id="WP_171247968.1">
    <property type="nucleotide sequence ID" value="NZ_JABFAJ010000024.1"/>
</dbReference>
<dbReference type="AlphaFoldDB" id="A0A849KB11"/>
<keyword evidence="1" id="KW-0732">Signal</keyword>
<dbReference type="Proteomes" id="UP000557204">
    <property type="component" value="Unassembled WGS sequence"/>
</dbReference>
<dbReference type="InterPro" id="IPR017868">
    <property type="entry name" value="Filamin/ABP280_repeat-like"/>
</dbReference>
<evidence type="ECO:0000256" key="1">
    <source>
        <dbReference type="ARBA" id="ARBA00022729"/>
    </source>
</evidence>
<accession>A0A849KB11</accession>
<dbReference type="InterPro" id="IPR006558">
    <property type="entry name" value="LamG-like"/>
</dbReference>
<dbReference type="InterPro" id="IPR013320">
    <property type="entry name" value="ConA-like_dom_sf"/>
</dbReference>
<dbReference type="Gene3D" id="2.60.120.200">
    <property type="match status" value="1"/>
</dbReference>
<dbReference type="EMBL" id="JABFAJ010000024">
    <property type="protein sequence ID" value="NNU28427.1"/>
    <property type="molecule type" value="Genomic_DNA"/>
</dbReference>
<name>A0A849KB11_9MICO</name>
<dbReference type="GO" id="GO:0005975">
    <property type="term" value="P:carbohydrate metabolic process"/>
    <property type="evidence" value="ECO:0007669"/>
    <property type="project" value="UniProtKB-ARBA"/>
</dbReference>
<comment type="caution">
    <text evidence="5">The sequence shown here is derived from an EMBL/GenBank/DDBJ whole genome shotgun (WGS) entry which is preliminary data.</text>
</comment>
<evidence type="ECO:0000256" key="2">
    <source>
        <dbReference type="ARBA" id="ARBA00023157"/>
    </source>
</evidence>
<keyword evidence="6" id="KW-1185">Reference proteome</keyword>
<dbReference type="Pfam" id="PF13385">
    <property type="entry name" value="Laminin_G_3"/>
    <property type="match status" value="1"/>
</dbReference>
<evidence type="ECO:0000313" key="5">
    <source>
        <dbReference type="EMBL" id="NNU28427.1"/>
    </source>
</evidence>
<organism evidence="5 6">
    <name type="scientific">Isoptericola sediminis</name>
    <dbReference type="NCBI Taxonomy" id="2733572"/>
    <lineage>
        <taxon>Bacteria</taxon>
        <taxon>Bacillati</taxon>
        <taxon>Actinomycetota</taxon>
        <taxon>Actinomycetes</taxon>
        <taxon>Micrococcales</taxon>
        <taxon>Promicromonosporaceae</taxon>
        <taxon>Isoptericola</taxon>
    </lineage>
</organism>
<feature type="region of interest" description="Disordered" evidence="3">
    <location>
        <begin position="324"/>
        <end position="343"/>
    </location>
</feature>
<gene>
    <name evidence="5" type="ORF">HLI28_12860</name>
</gene>
<dbReference type="Gene3D" id="2.60.40.10">
    <property type="entry name" value="Immunoglobulins"/>
    <property type="match status" value="1"/>
</dbReference>
<sequence length="771" mass="81684">METSPGLSVEASAVGFQVRNDAGKVAFESNPVVMWDSAGGLDWDEVGTAEGPTSGTDSSTDAHPSSGGSDATAELTTRADKAADAAVADREGAPATGDRVELMDVTVGDGVVTVRPDAAVLADPELEFPLYLDPSIGADSPTRWGTIRSAWPTGNVWKNGDDQGLGFCDASWVSSCDQDSKHRLLWRFSALRYGSDGVLLKNLDSADIISADFSVYGTHSWDCTPRDVKVNGIDDVDNTVTWNNQPDWMGVQEVKTVSHKAACDNKRRIVWDVTARTKTSTSRDQSWVALGMRAVDESTMTHWKRYQADTAKLTIVFNRAPDVPSSSSMTTEGLSTCASSSNPLDVRTLEPTLQAKGTDPDGQKVGMEFRAVQSGGSEVYNSAWTSEQASGQTHTKKVASGKLQSEKVYWWSARAKDSDGKISDWSGANCYFRPDVTPPATPTATSSVYGRDAVGGGAGVAGSFTFDDAGSGDVVKYWYSFDSDAMQDSVTASGGTGTISFTPQRTGSHVLYVQAEDKAGYKSGDPLVYRFSVDQPSAIWWNFDEGSGTVAADSGALEGGPGGHDLTVSAPWLPYGYNGSGSALDFGGTAETWARSTEIVLDPSESYTVSAMVMPGAVNLGHRMAVSQDAATGSAFKLGYLDVGSECSAEAIQGCWAFLMYADEGAPETAVTSTLPVRTAEPTRLTGVYDAATTQMKLYVCNYSDTGFKAELVGTTSFEPTSTEWTAGGSLQIGRAKVGGSASEFWDGMVDDVRIYDQALDADAVSRICGG</sequence>
<dbReference type="InterPro" id="IPR013783">
    <property type="entry name" value="Ig-like_fold"/>
</dbReference>
<evidence type="ECO:0000313" key="6">
    <source>
        <dbReference type="Proteomes" id="UP000557204"/>
    </source>
</evidence>
<evidence type="ECO:0000259" key="4">
    <source>
        <dbReference type="SMART" id="SM00560"/>
    </source>
</evidence>
<feature type="region of interest" description="Disordered" evidence="3">
    <location>
        <begin position="43"/>
        <end position="79"/>
    </location>
</feature>
<protein>
    <submittedName>
        <fullName evidence="5">LamG domain-containing protein</fullName>
    </submittedName>
</protein>
<dbReference type="SMART" id="SM00560">
    <property type="entry name" value="LamGL"/>
    <property type="match status" value="1"/>
</dbReference>